<gene>
    <name evidence="2" type="ORF">PSON_ATCC_30995.1.T0280137</name>
</gene>
<protein>
    <submittedName>
        <fullName evidence="2">Uncharacterized protein</fullName>
    </submittedName>
</protein>
<keyword evidence="1" id="KW-0175">Coiled coil</keyword>
<evidence type="ECO:0000313" key="3">
    <source>
        <dbReference type="Proteomes" id="UP000692954"/>
    </source>
</evidence>
<feature type="coiled-coil region" evidence="1">
    <location>
        <begin position="262"/>
        <end position="322"/>
    </location>
</feature>
<dbReference type="AlphaFoldDB" id="A0A8S1M1C0"/>
<keyword evidence="3" id="KW-1185">Reference proteome</keyword>
<comment type="caution">
    <text evidence="2">The sequence shown here is derived from an EMBL/GenBank/DDBJ whole genome shotgun (WGS) entry which is preliminary data.</text>
</comment>
<evidence type="ECO:0000256" key="1">
    <source>
        <dbReference type="SAM" id="Coils"/>
    </source>
</evidence>
<organism evidence="2 3">
    <name type="scientific">Paramecium sonneborni</name>
    <dbReference type="NCBI Taxonomy" id="65129"/>
    <lineage>
        <taxon>Eukaryota</taxon>
        <taxon>Sar</taxon>
        <taxon>Alveolata</taxon>
        <taxon>Ciliophora</taxon>
        <taxon>Intramacronucleata</taxon>
        <taxon>Oligohymenophorea</taxon>
        <taxon>Peniculida</taxon>
        <taxon>Parameciidae</taxon>
        <taxon>Paramecium</taxon>
    </lineage>
</organism>
<proteinExistence type="predicted"/>
<evidence type="ECO:0000313" key="2">
    <source>
        <dbReference type="EMBL" id="CAD8071593.1"/>
    </source>
</evidence>
<reference evidence="2" key="1">
    <citation type="submission" date="2021-01" db="EMBL/GenBank/DDBJ databases">
        <authorList>
            <consortium name="Genoscope - CEA"/>
            <person name="William W."/>
        </authorList>
    </citation>
    <scope>NUCLEOTIDE SEQUENCE</scope>
</reference>
<accession>A0A8S1M1C0</accession>
<dbReference type="EMBL" id="CAJJDN010000028">
    <property type="protein sequence ID" value="CAD8071593.1"/>
    <property type="molecule type" value="Genomic_DNA"/>
</dbReference>
<sequence length="576" mass="67985">MQIQVEEQELCKLTHHNRTFICTNSECIQAKKLQLQCFKCLTLQHTNQKGIQKFKNTKSVRHLDDFTEIKDILNNLELKYQGRFNFLQEAQQRCFDFQKEQIQKIEKFPFHDYNLIKLAKADVDNHIQIFINELGFYQRMLNEVKTYNNQTSKSILELYTRNDDKFNNDIINKQKQVFDKIRTNLAKRGLDFQKMFANQEEKIHQADERLKKLENPYASSKIFKYSAIITMLILISNQFSILTSKNQTQIQMKETILIESDMNQMKEQLADFQQENIIKIEEIKNTMDSKLISEIEYLKLYNQQLKVEMIELQKQFKDMTLLQNQTITILSQELYNLKEYVSISLNQISNFNSVQTINQNSQQKVIISSQDDNTIILKLDKVDENINEVNSRLNNTIEEMKEYVDYRILLNKQYFNAQRYLLGSIELDYPIVLLQGFKVYLDQFLNQSLTQQQMENLGNSFSSTGIACFGGISVKKPTHFALMACDYAFEMFTITESREKARKSKSSDNLFWYYVPRISIGFAPQEKVHLYLADNYDPQDPKRFSIWLDHPQGGKRIGNQTLINTTEYKMALYVIQ</sequence>
<name>A0A8S1M1C0_9CILI</name>
<dbReference type="Proteomes" id="UP000692954">
    <property type="component" value="Unassembled WGS sequence"/>
</dbReference>
<dbReference type="OrthoDB" id="294649at2759"/>